<proteinExistence type="predicted"/>
<evidence type="ECO:0000313" key="2">
    <source>
        <dbReference type="EMBL" id="KUF10214.1"/>
    </source>
</evidence>
<name>A0A0W7WI83_9RHOB</name>
<gene>
    <name evidence="2" type="ORF">AVJ23_14325</name>
</gene>
<sequence length="103" mass="11428">MKDIVTGRPPMLGPETDHYWLVQRMAKATGVDLVRAWDAGMLSSEDWAGVVTRCRGCTWTEGCGRWLDAAEGEPRGLPTPCVNRERLQRIKDALDPEAGEQTS</sequence>
<dbReference type="Proteomes" id="UP000054396">
    <property type="component" value="Unassembled WGS sequence"/>
</dbReference>
<feature type="domain" description="DUF6455" evidence="1">
    <location>
        <begin position="15"/>
        <end position="92"/>
    </location>
</feature>
<dbReference type="EMBL" id="LPXO01000008">
    <property type="protein sequence ID" value="KUF10214.1"/>
    <property type="molecule type" value="Genomic_DNA"/>
</dbReference>
<evidence type="ECO:0000259" key="1">
    <source>
        <dbReference type="Pfam" id="PF20056"/>
    </source>
</evidence>
<dbReference type="RefSeq" id="WP_058862885.1">
    <property type="nucleotide sequence ID" value="NZ_LPXO01000008.1"/>
</dbReference>
<dbReference type="Pfam" id="PF20056">
    <property type="entry name" value="DUF6455"/>
    <property type="match status" value="1"/>
</dbReference>
<evidence type="ECO:0000313" key="3">
    <source>
        <dbReference type="Proteomes" id="UP000054396"/>
    </source>
</evidence>
<keyword evidence="3" id="KW-1185">Reference proteome</keyword>
<organism evidence="2 3">
    <name type="scientific">Pseudoponticoccus marisrubri</name>
    <dbReference type="NCBI Taxonomy" id="1685382"/>
    <lineage>
        <taxon>Bacteria</taxon>
        <taxon>Pseudomonadati</taxon>
        <taxon>Pseudomonadota</taxon>
        <taxon>Alphaproteobacteria</taxon>
        <taxon>Rhodobacterales</taxon>
        <taxon>Roseobacteraceae</taxon>
        <taxon>Pseudoponticoccus</taxon>
    </lineage>
</organism>
<dbReference type="InterPro" id="IPR045601">
    <property type="entry name" value="DUF6455"/>
</dbReference>
<accession>A0A0W7WI83</accession>
<protein>
    <recommendedName>
        <fullName evidence="1">DUF6455 domain-containing protein</fullName>
    </recommendedName>
</protein>
<dbReference type="STRING" id="1685382.AVJ23_14325"/>
<dbReference type="AlphaFoldDB" id="A0A0W7WI83"/>
<reference evidence="2 3" key="1">
    <citation type="submission" date="2015-12" db="EMBL/GenBank/DDBJ databases">
        <authorList>
            <person name="Shamseldin A."/>
            <person name="Moawad H."/>
            <person name="Abd El-Rahim W.M."/>
            <person name="Sadowsky M.J."/>
        </authorList>
    </citation>
    <scope>NUCLEOTIDE SEQUENCE [LARGE SCALE GENOMIC DNA]</scope>
    <source>
        <strain evidence="2 3">SJ5A-1</strain>
    </source>
</reference>
<dbReference type="OrthoDB" id="7689275at2"/>
<comment type="caution">
    <text evidence="2">The sequence shown here is derived from an EMBL/GenBank/DDBJ whole genome shotgun (WGS) entry which is preliminary data.</text>
</comment>